<reference evidence="6 7" key="1">
    <citation type="submission" date="2016-04" db="EMBL/GenBank/DDBJ databases">
        <title>A degradative enzymes factory behind the ericoid mycorrhizal symbiosis.</title>
        <authorList>
            <consortium name="DOE Joint Genome Institute"/>
            <person name="Martino E."/>
            <person name="Morin E."/>
            <person name="Grelet G."/>
            <person name="Kuo A."/>
            <person name="Kohler A."/>
            <person name="Daghino S."/>
            <person name="Barry K."/>
            <person name="Choi C."/>
            <person name="Cichocki N."/>
            <person name="Clum A."/>
            <person name="Copeland A."/>
            <person name="Hainaut M."/>
            <person name="Haridas S."/>
            <person name="Labutti K."/>
            <person name="Lindquist E."/>
            <person name="Lipzen A."/>
            <person name="Khouja H.-R."/>
            <person name="Murat C."/>
            <person name="Ohm R."/>
            <person name="Olson A."/>
            <person name="Spatafora J."/>
            <person name="Veneault-Fourrey C."/>
            <person name="Henrissat B."/>
            <person name="Grigoriev I."/>
            <person name="Martin F."/>
            <person name="Perotto S."/>
        </authorList>
    </citation>
    <scope>NUCLEOTIDE SEQUENCE [LARGE SCALE GENOMIC DNA]</scope>
    <source>
        <strain evidence="6 7">E</strain>
    </source>
</reference>
<gene>
    <name evidence="6" type="ORF">K444DRAFT_590086</name>
</gene>
<feature type="repeat" description="ANK" evidence="3">
    <location>
        <begin position="894"/>
        <end position="926"/>
    </location>
</feature>
<dbReference type="InParanoid" id="A0A2J6T9M1"/>
<dbReference type="SMART" id="SM00248">
    <property type="entry name" value="ANK"/>
    <property type="match status" value="13"/>
</dbReference>
<evidence type="ECO:0000313" key="6">
    <source>
        <dbReference type="EMBL" id="PMD59715.1"/>
    </source>
</evidence>
<dbReference type="PROSITE" id="PS50297">
    <property type="entry name" value="ANK_REP_REGION"/>
    <property type="match status" value="4"/>
</dbReference>
<organism evidence="6 7">
    <name type="scientific">Hyaloscypha bicolor E</name>
    <dbReference type="NCBI Taxonomy" id="1095630"/>
    <lineage>
        <taxon>Eukaryota</taxon>
        <taxon>Fungi</taxon>
        <taxon>Dikarya</taxon>
        <taxon>Ascomycota</taxon>
        <taxon>Pezizomycotina</taxon>
        <taxon>Leotiomycetes</taxon>
        <taxon>Helotiales</taxon>
        <taxon>Hyaloscyphaceae</taxon>
        <taxon>Hyaloscypha</taxon>
        <taxon>Hyaloscypha bicolor</taxon>
    </lineage>
</organism>
<dbReference type="Gene3D" id="3.40.50.300">
    <property type="entry name" value="P-loop containing nucleotide triphosphate hydrolases"/>
    <property type="match status" value="1"/>
</dbReference>
<dbReference type="RefSeq" id="XP_024736619.1">
    <property type="nucleotide sequence ID" value="XM_024878134.1"/>
</dbReference>
<dbReference type="InterPro" id="IPR007111">
    <property type="entry name" value="NACHT_NTPase"/>
</dbReference>
<dbReference type="SUPFAM" id="SSF52540">
    <property type="entry name" value="P-loop containing nucleoside triphosphate hydrolases"/>
    <property type="match status" value="1"/>
</dbReference>
<dbReference type="PROSITE" id="PS50088">
    <property type="entry name" value="ANK_REPEAT"/>
    <property type="match status" value="8"/>
</dbReference>
<proteinExistence type="predicted"/>
<feature type="repeat" description="ANK" evidence="3">
    <location>
        <begin position="1171"/>
        <end position="1203"/>
    </location>
</feature>
<dbReference type="InterPro" id="IPR056884">
    <property type="entry name" value="NPHP3-like_N"/>
</dbReference>
<feature type="repeat" description="ANK" evidence="3">
    <location>
        <begin position="1105"/>
        <end position="1137"/>
    </location>
</feature>
<protein>
    <submittedName>
        <fullName evidence="6">Ankyrin</fullName>
    </submittedName>
</protein>
<evidence type="ECO:0000256" key="3">
    <source>
        <dbReference type="PROSITE-ProRule" id="PRU00023"/>
    </source>
</evidence>
<accession>A0A2J6T9M1</accession>
<keyword evidence="1" id="KW-0677">Repeat</keyword>
<dbReference type="Pfam" id="PF24883">
    <property type="entry name" value="NPHP3_N"/>
    <property type="match status" value="1"/>
</dbReference>
<evidence type="ECO:0000256" key="1">
    <source>
        <dbReference type="ARBA" id="ARBA00022737"/>
    </source>
</evidence>
<dbReference type="InterPro" id="IPR027417">
    <property type="entry name" value="P-loop_NTPase"/>
</dbReference>
<dbReference type="GeneID" id="36586211"/>
<evidence type="ECO:0000259" key="5">
    <source>
        <dbReference type="PROSITE" id="PS50837"/>
    </source>
</evidence>
<keyword evidence="2 3" id="KW-0040">ANK repeat</keyword>
<dbReference type="EMBL" id="KZ613813">
    <property type="protein sequence ID" value="PMD59715.1"/>
    <property type="molecule type" value="Genomic_DNA"/>
</dbReference>
<dbReference type="InterPro" id="IPR002110">
    <property type="entry name" value="Ankyrin_rpt"/>
</dbReference>
<feature type="region of interest" description="Disordered" evidence="4">
    <location>
        <begin position="31"/>
        <end position="69"/>
    </location>
</feature>
<dbReference type="PANTHER" id="PTHR24198">
    <property type="entry name" value="ANKYRIN REPEAT AND PROTEIN KINASE DOMAIN-CONTAINING PROTEIN"/>
    <property type="match status" value="1"/>
</dbReference>
<dbReference type="STRING" id="1095630.A0A2J6T9M1"/>
<feature type="repeat" description="ANK" evidence="3">
    <location>
        <begin position="1204"/>
        <end position="1236"/>
    </location>
</feature>
<feature type="repeat" description="ANK" evidence="3">
    <location>
        <begin position="1039"/>
        <end position="1071"/>
    </location>
</feature>
<dbReference type="OrthoDB" id="21416at2759"/>
<dbReference type="Pfam" id="PF00023">
    <property type="entry name" value="Ank"/>
    <property type="match status" value="1"/>
</dbReference>
<feature type="repeat" description="ANK" evidence="3">
    <location>
        <begin position="1138"/>
        <end position="1170"/>
    </location>
</feature>
<dbReference type="Pfam" id="PF12796">
    <property type="entry name" value="Ank_2"/>
    <property type="match status" value="3"/>
</dbReference>
<dbReference type="PROSITE" id="PS50837">
    <property type="entry name" value="NACHT"/>
    <property type="match status" value="1"/>
</dbReference>
<dbReference type="Proteomes" id="UP000235371">
    <property type="component" value="Unassembled WGS sequence"/>
</dbReference>
<evidence type="ECO:0000256" key="4">
    <source>
        <dbReference type="SAM" id="MobiDB-lite"/>
    </source>
</evidence>
<dbReference type="PRINTS" id="PR01415">
    <property type="entry name" value="ANKYRIN"/>
</dbReference>
<dbReference type="SUPFAM" id="SSF48403">
    <property type="entry name" value="Ankyrin repeat"/>
    <property type="match status" value="2"/>
</dbReference>
<keyword evidence="7" id="KW-1185">Reference proteome</keyword>
<sequence length="1404" mass="155029">MEHLTPPPSGRLVPKIWTQWPLSPRLIKNFGPVRHSNPQEKNISVEGSQISESVPATTEPDDEKAKEQKDIRQLRLLSPVRTKQKHDSLRRIGYPESCSWMFSTPQFKEWLGHEYSAVLCCYGPPGCGKTVLASGVVEALNSSDLDDVEVTYYYCDYADKASLEPAFVLGALVRGLLRNYNIPEEVGQLIEQQYFDGKRTPETSDVFRVLMQTVCWFQNVILVVDGIDEVDEADRNTILRCLKTLISCPGLSAKVLITSREDQNVLSILSPLPEASFRVSLLESATSNNIESYVRDSVELMLPVVLGNANLKDEVIQTLITGAKGIFLWVKLQLETLRLASHEDHIKPILQDLPKDLDETYDLLLQRLAQSSSHVLISRMFECMIAARRPLTMEELCEGMAFTLEDRRWDDEKIPINDLNVLGTYGGLVVFDEKTRIIRLANYTVQQYLLRERPKSCYQFNLKDANKHLGEVCIAYLCFEDFEEQNSPINNRMAIEEMLSPISPVDQPQEFPPAIDIASITIGFRQSMSMPSIAPQQSQRTFENFGLHRYAKKNWLWHAARFAQSEKSEKRDNLFQSLVTQKQLPFEFRPWSADLFLGNPYPDQMGWAITHNNPSIIKSLSGFDQWFDFKNYIRDSITWVFKNVVNNCLSGEQLQSIAYFQDAWNESLPMHGWAYSKMLIAARKGNLSILDLCRPDLDKPERPWNQFRAHLILEAAAANQHAVIDSFKLAQGPIIEQSRSFTTEYAGQLCNALERAALNGHADMVRRLGRAGWSASNIFGNRTSAGILALNNAILGNNSDVIKALLAALELTIYDPKDPTSQKDPRLSIKAHAFCKAAWAGHVAAVKTFLQDGASPVAADESGMNAYMQAIKEGHMNIFDLLFPLPGCGSEGNSTGFPLALAAAHGRTEIVEYLIYKGANVFQTEGLAYRTQGLDQKSKMPGPTPLYAAAANGHYDIVERLLAAGAGADVISTKDVVQPVDGAESARQRFYAPEKEPLAALGVIHPYQRPLCGAALNGHFWIVQLLLGAQALVNPSNLSENSPLLLALVGGHSDVADLLSSKGAEIRNTEMAEQALLACSMCPDGTRALQLLIEYGVSPKCTNFLGESSLHIATTAGLPDIMKFLIKVGVDVNAQDNLGQTPLMRACNSQNYRAAWILTTSGANLSATDRSGNSALSWTSVSGNAQIAHLLLSNGAPANSPNLVRQTPLLEATLAGDHAMVKLLLGYGANLHARTGQAIDHHGKKIPRGSTALMIATIMNEPKVIEALCVAKKGVEDVEFEDRRTSLLLAAENGKLATFHALVKGGASLKARTSGGLSALDLAVRGINIEVLEYLMALQKQRLKAKMEGIFSREEFSGAIAIMPNHGQSLSAEMLINLMKLGVRQEESQDCVPMTDPSEELWGW</sequence>
<name>A0A2J6T9M1_9HELO</name>
<dbReference type="InterPro" id="IPR036770">
    <property type="entry name" value="Ankyrin_rpt-contain_sf"/>
</dbReference>
<feature type="repeat" description="ANK" evidence="3">
    <location>
        <begin position="941"/>
        <end position="973"/>
    </location>
</feature>
<feature type="compositionally biased region" description="Polar residues" evidence="4">
    <location>
        <begin position="39"/>
        <end position="56"/>
    </location>
</feature>
<dbReference type="Gene3D" id="1.25.40.20">
    <property type="entry name" value="Ankyrin repeat-containing domain"/>
    <property type="match status" value="2"/>
</dbReference>
<dbReference type="PANTHER" id="PTHR24198:SF165">
    <property type="entry name" value="ANKYRIN REPEAT-CONTAINING PROTEIN-RELATED"/>
    <property type="match status" value="1"/>
</dbReference>
<evidence type="ECO:0000256" key="2">
    <source>
        <dbReference type="ARBA" id="ARBA00023043"/>
    </source>
</evidence>
<evidence type="ECO:0000313" key="7">
    <source>
        <dbReference type="Proteomes" id="UP000235371"/>
    </source>
</evidence>
<feature type="domain" description="NACHT" evidence="5">
    <location>
        <begin position="117"/>
        <end position="262"/>
    </location>
</feature>
<feature type="repeat" description="ANK" evidence="3">
    <location>
        <begin position="1282"/>
        <end position="1314"/>
    </location>
</feature>